<reference evidence="1 2" key="2">
    <citation type="submission" date="2018-11" db="EMBL/GenBank/DDBJ databases">
        <authorList>
            <consortium name="Pathogen Informatics"/>
        </authorList>
    </citation>
    <scope>NUCLEOTIDE SEQUENCE [LARGE SCALE GENOMIC DNA]</scope>
    <source>
        <strain evidence="1 2">MHpl1</strain>
    </source>
</reference>
<reference evidence="3" key="1">
    <citation type="submission" date="2017-02" db="UniProtKB">
        <authorList>
            <consortium name="WormBaseParasite"/>
        </authorList>
    </citation>
    <scope>IDENTIFICATION</scope>
</reference>
<dbReference type="AlphaFoldDB" id="A0A0N4W897"/>
<accession>A0A0N4W897</accession>
<sequence>MKYEEKSQKRENLQEYCALKCHAKRIKRSIDIFLLGEPLGSTFSRS</sequence>
<name>A0A0N4W897_HAEPC</name>
<gene>
    <name evidence="1" type="ORF">HPLM_LOCUS6406</name>
</gene>
<keyword evidence="2" id="KW-1185">Reference proteome</keyword>
<evidence type="ECO:0000313" key="1">
    <source>
        <dbReference type="EMBL" id="VDO28870.1"/>
    </source>
</evidence>
<proteinExistence type="predicted"/>
<dbReference type="EMBL" id="UZAF01016488">
    <property type="protein sequence ID" value="VDO28870.1"/>
    <property type="molecule type" value="Genomic_DNA"/>
</dbReference>
<dbReference type="Proteomes" id="UP000268014">
    <property type="component" value="Unassembled WGS sequence"/>
</dbReference>
<evidence type="ECO:0000313" key="3">
    <source>
        <dbReference type="WBParaSite" id="HPLM_0000641401-mRNA-1"/>
    </source>
</evidence>
<dbReference type="WBParaSite" id="HPLM_0000641401-mRNA-1">
    <property type="protein sequence ID" value="HPLM_0000641401-mRNA-1"/>
    <property type="gene ID" value="HPLM_0000641401"/>
</dbReference>
<evidence type="ECO:0000313" key="2">
    <source>
        <dbReference type="Proteomes" id="UP000268014"/>
    </source>
</evidence>
<organism evidence="3">
    <name type="scientific">Haemonchus placei</name>
    <name type="common">Barber's pole worm</name>
    <dbReference type="NCBI Taxonomy" id="6290"/>
    <lineage>
        <taxon>Eukaryota</taxon>
        <taxon>Metazoa</taxon>
        <taxon>Ecdysozoa</taxon>
        <taxon>Nematoda</taxon>
        <taxon>Chromadorea</taxon>
        <taxon>Rhabditida</taxon>
        <taxon>Rhabditina</taxon>
        <taxon>Rhabditomorpha</taxon>
        <taxon>Strongyloidea</taxon>
        <taxon>Trichostrongylidae</taxon>
        <taxon>Haemonchus</taxon>
    </lineage>
</organism>
<protein>
    <submittedName>
        <fullName evidence="3">Transposase</fullName>
    </submittedName>
</protein>